<comment type="similarity">
    <text evidence="1">Belongs to the DNA2/NAM7 helicase family.</text>
</comment>
<sequence>MLLEVLLNLILEKSNGNRGFIFSVNGPPGTGKTTLLKDVFANIIYEKVKFLSETKDIFTKIQYGEGQEDYYYSIHQDLKNYRILVTSNNNTAVENISKDLPKDKSLFKEGYRFFGFNEKEKSWGKISAAMGKRDNITAYFQTAEQELSDLCHRNSHTTHSIDTLEKQIIKMISNVVVNHQTDDIDDEAWQTSQEQFVNIDGEEPKDRMSCERSMLFAATIDTYCSFLTEHKEFIEQNIKAAQTYFLEGKVLGQEKDSFIQAMFDTVFLLTPIISSTFASVPRFLKDLNSEDIGWLFIDEAGQATPQSAIGAIWRSKNVVVVGDPLQIPPVVTLGDNQLKLLAKESVGITEEDDFFYYLTRNVVSVQEFADLNNRYGGEMEDTKNNKKWLGSPLRVHRRCVSPMFEICNETTYQNKMLHKTEADELVEHSIYLSQWIDIGGKSAGAGNHYIREQGQKAMEIAKTFCLNNPGEKCYIISPFVSVVNSLRLSRPKEEEYKHIDIGTVHTFQGKEAPLVIFVLGVDDQTNGPLKWASSTPNLLNVAASRAKSYFVVIGNSKSWGNLEYFNVAHNYLSKEAVVELK</sequence>
<feature type="domain" description="DNA2/NAM7 helicase helicase" evidence="6">
    <location>
        <begin position="19"/>
        <end position="331"/>
    </location>
</feature>
<evidence type="ECO:0000256" key="5">
    <source>
        <dbReference type="ARBA" id="ARBA00022840"/>
    </source>
</evidence>
<dbReference type="SUPFAM" id="SSF52540">
    <property type="entry name" value="P-loop containing nucleoside triphosphate hydrolases"/>
    <property type="match status" value="1"/>
</dbReference>
<feature type="domain" description="DNA2/NAM7 helicase-like C-terminal" evidence="7">
    <location>
        <begin position="391"/>
        <end position="557"/>
    </location>
</feature>
<comment type="caution">
    <text evidence="8">The sequence shown here is derived from an EMBL/GenBank/DDBJ whole genome shotgun (WGS) entry which is preliminary data.</text>
</comment>
<accession>A0AA44Q6F1</accession>
<evidence type="ECO:0000313" key="8">
    <source>
        <dbReference type="EMBL" id="PFR89116.1"/>
    </source>
</evidence>
<keyword evidence="5" id="KW-0067">ATP-binding</keyword>
<evidence type="ECO:0000313" key="9">
    <source>
        <dbReference type="Proteomes" id="UP000226357"/>
    </source>
</evidence>
<dbReference type="InterPro" id="IPR050534">
    <property type="entry name" value="Coronavir_polyprotein_1ab"/>
</dbReference>
<evidence type="ECO:0000256" key="3">
    <source>
        <dbReference type="ARBA" id="ARBA00022801"/>
    </source>
</evidence>
<dbReference type="PANTHER" id="PTHR43788">
    <property type="entry name" value="DNA2/NAM7 HELICASE FAMILY MEMBER"/>
    <property type="match status" value="1"/>
</dbReference>
<dbReference type="InterPro" id="IPR041677">
    <property type="entry name" value="DNA2/NAM7_AAA_11"/>
</dbReference>
<dbReference type="GO" id="GO:0043139">
    <property type="term" value="F:5'-3' DNA helicase activity"/>
    <property type="evidence" value="ECO:0007669"/>
    <property type="project" value="TreeGrafter"/>
</dbReference>
<keyword evidence="2" id="KW-0547">Nucleotide-binding</keyword>
<dbReference type="GO" id="GO:0016787">
    <property type="term" value="F:hydrolase activity"/>
    <property type="evidence" value="ECO:0007669"/>
    <property type="project" value="UniProtKB-KW"/>
</dbReference>
<dbReference type="GO" id="GO:0005524">
    <property type="term" value="F:ATP binding"/>
    <property type="evidence" value="ECO:0007669"/>
    <property type="project" value="UniProtKB-KW"/>
</dbReference>
<evidence type="ECO:0008006" key="10">
    <source>
        <dbReference type="Google" id="ProtNLM"/>
    </source>
</evidence>
<dbReference type="AlphaFoldDB" id="A0AA44Q6F1"/>
<dbReference type="Pfam" id="PF13087">
    <property type="entry name" value="AAA_12"/>
    <property type="match status" value="1"/>
</dbReference>
<proteinExistence type="inferred from homology"/>
<organism evidence="8 9">
    <name type="scientific">Bacillus cereus</name>
    <dbReference type="NCBI Taxonomy" id="1396"/>
    <lineage>
        <taxon>Bacteria</taxon>
        <taxon>Bacillati</taxon>
        <taxon>Bacillota</taxon>
        <taxon>Bacilli</taxon>
        <taxon>Bacillales</taxon>
        <taxon>Bacillaceae</taxon>
        <taxon>Bacillus</taxon>
        <taxon>Bacillus cereus group</taxon>
    </lineage>
</organism>
<dbReference type="CDD" id="cd18808">
    <property type="entry name" value="SF1_C_Upf1"/>
    <property type="match status" value="1"/>
</dbReference>
<protein>
    <recommendedName>
        <fullName evidence="10">DNA helicase</fullName>
    </recommendedName>
</protein>
<evidence type="ECO:0000259" key="6">
    <source>
        <dbReference type="Pfam" id="PF13086"/>
    </source>
</evidence>
<name>A0AA44Q6F1_BACCE</name>
<reference evidence="8 9" key="1">
    <citation type="submission" date="2017-09" db="EMBL/GenBank/DDBJ databases">
        <title>Large-scale bioinformatics analysis of Bacillus genomes uncovers conserved roles of natural products in bacterial physiology.</title>
        <authorList>
            <consortium name="Agbiome Team Llc"/>
            <person name="Bleich R.M."/>
            <person name="Grubbs K.J."/>
            <person name="Santa Maria K.C."/>
            <person name="Allen S.E."/>
            <person name="Farag S."/>
            <person name="Shank E.A."/>
            <person name="Bowers A."/>
        </authorList>
    </citation>
    <scope>NUCLEOTIDE SEQUENCE [LARGE SCALE GENOMIC DNA]</scope>
    <source>
        <strain evidence="8 9">AFS067272</strain>
    </source>
</reference>
<evidence type="ECO:0000256" key="2">
    <source>
        <dbReference type="ARBA" id="ARBA00022741"/>
    </source>
</evidence>
<dbReference type="InterPro" id="IPR027417">
    <property type="entry name" value="P-loop_NTPase"/>
</dbReference>
<keyword evidence="4" id="KW-0347">Helicase</keyword>
<keyword evidence="3" id="KW-0378">Hydrolase</keyword>
<dbReference type="PANTHER" id="PTHR43788:SF8">
    <property type="entry name" value="DNA-BINDING PROTEIN SMUBP-2"/>
    <property type="match status" value="1"/>
</dbReference>
<evidence type="ECO:0000256" key="4">
    <source>
        <dbReference type="ARBA" id="ARBA00022806"/>
    </source>
</evidence>
<evidence type="ECO:0000259" key="7">
    <source>
        <dbReference type="Pfam" id="PF13087"/>
    </source>
</evidence>
<dbReference type="Proteomes" id="UP000226357">
    <property type="component" value="Unassembled WGS sequence"/>
</dbReference>
<dbReference type="Gene3D" id="3.40.50.300">
    <property type="entry name" value="P-loop containing nucleotide triphosphate hydrolases"/>
    <property type="match status" value="2"/>
</dbReference>
<dbReference type="InterPro" id="IPR047187">
    <property type="entry name" value="SF1_C_Upf1"/>
</dbReference>
<evidence type="ECO:0000256" key="1">
    <source>
        <dbReference type="ARBA" id="ARBA00007913"/>
    </source>
</evidence>
<dbReference type="CDD" id="cd17934">
    <property type="entry name" value="DEXXQc_Upf1-like"/>
    <property type="match status" value="1"/>
</dbReference>
<dbReference type="EMBL" id="NVBO01000319">
    <property type="protein sequence ID" value="PFR89116.1"/>
    <property type="molecule type" value="Genomic_DNA"/>
</dbReference>
<dbReference type="Pfam" id="PF13086">
    <property type="entry name" value="AAA_11"/>
    <property type="match status" value="1"/>
</dbReference>
<dbReference type="InterPro" id="IPR041679">
    <property type="entry name" value="DNA2/NAM7-like_C"/>
</dbReference>
<gene>
    <name evidence="8" type="ORF">COK38_24945</name>
</gene>